<dbReference type="EMBL" id="BSEV01000033">
    <property type="protein sequence ID" value="GLK14557.1"/>
    <property type="molecule type" value="Genomic_DNA"/>
</dbReference>
<feature type="compositionally biased region" description="Acidic residues" evidence="1">
    <location>
        <begin position="392"/>
        <end position="407"/>
    </location>
</feature>
<name>A0A9W6IA18_9ACTN</name>
<evidence type="ECO:0000256" key="2">
    <source>
        <dbReference type="SAM" id="Phobius"/>
    </source>
</evidence>
<dbReference type="Gene3D" id="2.130.10.10">
    <property type="entry name" value="YVTN repeat-like/Quinoprotein amine dehydrogenase"/>
    <property type="match status" value="1"/>
</dbReference>
<sequence length="1227" mass="126272">MAPGPHDPRSRQWPSDDGVHDDGTYESRSRRHQDSPPTIQHSPPGPSDEETRGLPLASPWMLPPFAAPTPEDEPPRARPEGLGGERRRAHTQPYASPTGRSPRDPAPQADPFARPEGPEGSEGPSTGGDDTSQGRGRRRRLVDRPDRLVASGPPREPRDTGREDLQSPPRETGGTGLDTGLDTGHSPARGTGDGGRGDRTAPRRPAGAGHGTGYGDLLGPSWFDDDDDEADPLGPPREPGESRPGASRGAGDGGYGDLLGPAGPDDDDDDADHPDMWRGSGSAGYGDLLGPARLEDDDAEPYSPPREQGEQGEADHPDPLSDADDGTHTDNPDASERGRRRRGPRPDLLVASGPPRRPADPVREDGADVPPGPPYETEDDLRTEPSAPATWEPEEPASPEEDGEDDFEPVRRVGRPPGGRPARPDLLVAQGPPGRRGANGGRHHRAAPAPSALRRSSPTKRGRGRGLVVPVVVVAVLAAAVGGGVVLWGWVNGPFTTGLQLVGDELRSGDANFVPPSGVGGDGSSQVLNAVASDGSFMVAVGSDTTSPVPRPLFLVSPDGGTSWQLGKVTGPAGYENGPTTVGRVAGGDGLWLAAGNDLLGSGRGLWTSADGESWAAVDPGKLGAFSDGDKIMDLARTSSGFVAVGTTVLQDGTVGAVSWVSPDGQSWERVDTRKIGTSDKVRGLKAVVASDDAVVALGDPAQGGSSAVVLRSADGGKTWQRAGQAPAGVLPESGALAAASGGFVLVPTQQRSDKGDVDVYCSSEGVDWARCGAITGLARDGSGVKRLASSGAGIAAIAESGFERYAVYTSRDGRDWRKTTDLGEVPGSLRALALSDDGTLVVGGDERAADVDNRLVLITAPEGGQARPVALDRIEGLARAARDTARVAAGGGRFVAVGAVSGDAGVWTSADGESWKAGGPAEVLGGSRRQALSDVAQSKRGWLAVGSTMTDASSTGPLLVTSSDGRTWRKVPIQGPLAPAAEHDFLAPHAVTAGPSGYVMAGEDRGPSGAVPVLWFSSDLKRYTRAVRLPAGGGGVRLHDVSATSSGYVAVGGMGTAARETGVVWVSADGVNWVARKPVLPPGATSAGLRHVVLHGTTIVAAGTARTGEGQRAFGAVSDDNGTSWVFSWLPAEQASAVQDLAATAEGVVAVGWQGVPGEGDSVAWTSEDGLNWQRHTPTEGSLGGEGAQRLGAVAVSGDQVLALGRSTTYNSDHLTLWRSTLTASR</sequence>
<feature type="region of interest" description="Disordered" evidence="1">
    <location>
        <begin position="1"/>
        <end position="463"/>
    </location>
</feature>
<keyword evidence="2" id="KW-0472">Membrane</keyword>
<keyword evidence="2" id="KW-0812">Transmembrane</keyword>
<feature type="compositionally biased region" description="Basic and acidic residues" evidence="1">
    <location>
        <begin position="155"/>
        <end position="165"/>
    </location>
</feature>
<keyword evidence="2" id="KW-1133">Transmembrane helix</keyword>
<proteinExistence type="predicted"/>
<gene>
    <name evidence="3" type="ORF">GCM10017600_79690</name>
</gene>
<feature type="compositionally biased region" description="Basic and acidic residues" evidence="1">
    <location>
        <begin position="1"/>
        <end position="10"/>
    </location>
</feature>
<reference evidence="3" key="1">
    <citation type="journal article" date="2014" name="Int. J. Syst. Evol. Microbiol.">
        <title>Complete genome sequence of Corynebacterium casei LMG S-19264T (=DSM 44701T), isolated from a smear-ripened cheese.</title>
        <authorList>
            <consortium name="US DOE Joint Genome Institute (JGI-PGF)"/>
            <person name="Walter F."/>
            <person name="Albersmeier A."/>
            <person name="Kalinowski J."/>
            <person name="Ruckert C."/>
        </authorList>
    </citation>
    <scope>NUCLEOTIDE SEQUENCE</scope>
    <source>
        <strain evidence="3">VKM Ac-2007</strain>
    </source>
</reference>
<feature type="compositionally biased region" description="Low complexity" evidence="1">
    <location>
        <begin position="121"/>
        <end position="134"/>
    </location>
</feature>
<reference evidence="3" key="2">
    <citation type="submission" date="2023-01" db="EMBL/GenBank/DDBJ databases">
        <authorList>
            <person name="Sun Q."/>
            <person name="Evtushenko L."/>
        </authorList>
    </citation>
    <scope>NUCLEOTIDE SEQUENCE</scope>
    <source>
        <strain evidence="3">VKM Ac-2007</strain>
    </source>
</reference>
<feature type="compositionally biased region" description="Gly residues" evidence="1">
    <location>
        <begin position="248"/>
        <end position="257"/>
    </location>
</feature>
<feature type="compositionally biased region" description="Low complexity" evidence="1">
    <location>
        <begin position="178"/>
        <end position="190"/>
    </location>
</feature>
<protein>
    <submittedName>
        <fullName evidence="3">Uncharacterized protein</fullName>
    </submittedName>
</protein>
<accession>A0A9W6IA18</accession>
<evidence type="ECO:0000313" key="3">
    <source>
        <dbReference type="EMBL" id="GLK14557.1"/>
    </source>
</evidence>
<comment type="caution">
    <text evidence="3">The sequence shown here is derived from an EMBL/GenBank/DDBJ whole genome shotgun (WGS) entry which is preliminary data.</text>
</comment>
<evidence type="ECO:0000256" key="1">
    <source>
        <dbReference type="SAM" id="MobiDB-lite"/>
    </source>
</evidence>
<feature type="compositionally biased region" description="Low complexity" evidence="1">
    <location>
        <begin position="447"/>
        <end position="456"/>
    </location>
</feature>
<evidence type="ECO:0000313" key="4">
    <source>
        <dbReference type="Proteomes" id="UP001143474"/>
    </source>
</evidence>
<feature type="compositionally biased region" description="Basic and acidic residues" evidence="1">
    <location>
        <begin position="17"/>
        <end position="34"/>
    </location>
</feature>
<feature type="compositionally biased region" description="Basic and acidic residues" evidence="1">
    <location>
        <begin position="307"/>
        <end position="337"/>
    </location>
</feature>
<organism evidence="3 4">
    <name type="scientific">Streptosporangium carneum</name>
    <dbReference type="NCBI Taxonomy" id="47481"/>
    <lineage>
        <taxon>Bacteria</taxon>
        <taxon>Bacillati</taxon>
        <taxon>Actinomycetota</taxon>
        <taxon>Actinomycetes</taxon>
        <taxon>Streptosporangiales</taxon>
        <taxon>Streptosporangiaceae</taxon>
        <taxon>Streptosporangium</taxon>
    </lineage>
</organism>
<dbReference type="SUPFAM" id="SSF50939">
    <property type="entry name" value="Sialidases"/>
    <property type="match status" value="3"/>
</dbReference>
<dbReference type="InterPro" id="IPR015943">
    <property type="entry name" value="WD40/YVTN_repeat-like_dom_sf"/>
</dbReference>
<feature type="compositionally biased region" description="Basic and acidic residues" evidence="1">
    <location>
        <begin position="73"/>
        <end position="86"/>
    </location>
</feature>
<feature type="transmembrane region" description="Helical" evidence="2">
    <location>
        <begin position="467"/>
        <end position="491"/>
    </location>
</feature>
<feature type="compositionally biased region" description="Basic and acidic residues" evidence="1">
    <location>
        <begin position="357"/>
        <end position="366"/>
    </location>
</feature>
<dbReference type="Proteomes" id="UP001143474">
    <property type="component" value="Unassembled WGS sequence"/>
</dbReference>
<dbReference type="AlphaFoldDB" id="A0A9W6IA18"/>
<dbReference type="InterPro" id="IPR036278">
    <property type="entry name" value="Sialidase_sf"/>
</dbReference>
<keyword evidence="4" id="KW-1185">Reference proteome</keyword>